<dbReference type="GO" id="GO:0008360">
    <property type="term" value="P:regulation of cell shape"/>
    <property type="evidence" value="ECO:0007669"/>
    <property type="project" value="UniProtKB-KW"/>
</dbReference>
<evidence type="ECO:0000256" key="11">
    <source>
        <dbReference type="SAM" id="SignalP"/>
    </source>
</evidence>
<evidence type="ECO:0000256" key="5">
    <source>
        <dbReference type="ARBA" id="ARBA00022984"/>
    </source>
</evidence>
<feature type="region of interest" description="Disordered" evidence="10">
    <location>
        <begin position="307"/>
        <end position="329"/>
    </location>
</feature>
<feature type="domain" description="Peptidase S11 D-alanyl-D-alanine carboxypeptidase A N-terminal" evidence="12">
    <location>
        <begin position="56"/>
        <end position="288"/>
    </location>
</feature>
<dbReference type="InterPro" id="IPR018044">
    <property type="entry name" value="Peptidase_S11"/>
</dbReference>
<name>A0A8J3WVI4_9ACTN</name>
<dbReference type="GO" id="GO:0006508">
    <property type="term" value="P:proteolysis"/>
    <property type="evidence" value="ECO:0007669"/>
    <property type="project" value="InterPro"/>
</dbReference>
<evidence type="ECO:0000259" key="12">
    <source>
        <dbReference type="Pfam" id="PF00768"/>
    </source>
</evidence>
<evidence type="ECO:0000256" key="6">
    <source>
        <dbReference type="ARBA" id="ARBA00023316"/>
    </source>
</evidence>
<organism evidence="13 14">
    <name type="scientific">Planobispora takensis</name>
    <dbReference type="NCBI Taxonomy" id="1367882"/>
    <lineage>
        <taxon>Bacteria</taxon>
        <taxon>Bacillati</taxon>
        <taxon>Actinomycetota</taxon>
        <taxon>Actinomycetes</taxon>
        <taxon>Streptosporangiales</taxon>
        <taxon>Streptosporangiaceae</taxon>
        <taxon>Planobispora</taxon>
    </lineage>
</organism>
<comment type="similarity">
    <text evidence="1 9">Belongs to the peptidase S11 family.</text>
</comment>
<dbReference type="PANTHER" id="PTHR21581:SF33">
    <property type="entry name" value="D-ALANYL-D-ALANINE CARBOXYPEPTIDASE DACB"/>
    <property type="match status" value="1"/>
</dbReference>
<accession>A0A8J3WVI4</accession>
<sequence>MHNGGIRLIACAVLAAPALLVAGPAAPADAAPAHMPTLTTPAVPASAPPAAPALTAPAVPALTARAGYLIDATTGTVHYSRNATTPVPVASLTKIMTAYVVLRRARLNDVVTITSGDVKYARRNDATDASLRAGERLTVRDLLYGVMLPSGADATHALARVYGPGQKRFTAKMNAVARALGMTRTLYTNADGLPKPRGGRSTPFDQARLAAVALRDPVLSAIVSTRRHLVPRTAVHRAHTWTNTNKLVGTVPGVLGVKTGYTRAAGYCLAFAAAREGHLLVGVVLGDRTSERRFRSARRLLDWGAGQATGYGEQSSDYGAASEPDLSGT</sequence>
<evidence type="ECO:0000256" key="3">
    <source>
        <dbReference type="ARBA" id="ARBA00022801"/>
    </source>
</evidence>
<evidence type="ECO:0000256" key="9">
    <source>
        <dbReference type="RuleBase" id="RU004016"/>
    </source>
</evidence>
<dbReference type="InterPro" id="IPR001967">
    <property type="entry name" value="Peptidase_S11_N"/>
</dbReference>
<feature type="binding site" evidence="8">
    <location>
        <position position="258"/>
    </location>
    <ligand>
        <name>substrate</name>
    </ligand>
</feature>
<keyword evidence="6" id="KW-0961">Cell wall biogenesis/degradation</keyword>
<keyword evidence="4" id="KW-0133">Cell shape</keyword>
<evidence type="ECO:0000256" key="2">
    <source>
        <dbReference type="ARBA" id="ARBA00022729"/>
    </source>
</evidence>
<dbReference type="EMBL" id="BOOK01000045">
    <property type="protein sequence ID" value="GII03984.1"/>
    <property type="molecule type" value="Genomic_DNA"/>
</dbReference>
<evidence type="ECO:0000256" key="10">
    <source>
        <dbReference type="SAM" id="MobiDB-lite"/>
    </source>
</evidence>
<evidence type="ECO:0000256" key="4">
    <source>
        <dbReference type="ARBA" id="ARBA00022960"/>
    </source>
</evidence>
<feature type="chain" id="PRO_5035294404" description="Peptidase S11 D-alanyl-D-alanine carboxypeptidase A N-terminal domain-containing protein" evidence="11">
    <location>
        <begin position="31"/>
        <end position="329"/>
    </location>
</feature>
<dbReference type="InterPro" id="IPR012338">
    <property type="entry name" value="Beta-lactam/transpept-like"/>
</dbReference>
<evidence type="ECO:0000313" key="13">
    <source>
        <dbReference type="EMBL" id="GII03984.1"/>
    </source>
</evidence>
<feature type="active site" description="Proton acceptor" evidence="7">
    <location>
        <position position="94"/>
    </location>
</feature>
<feature type="signal peptide" evidence="11">
    <location>
        <begin position="1"/>
        <end position="30"/>
    </location>
</feature>
<evidence type="ECO:0000256" key="1">
    <source>
        <dbReference type="ARBA" id="ARBA00007164"/>
    </source>
</evidence>
<dbReference type="GO" id="GO:0009002">
    <property type="term" value="F:serine-type D-Ala-D-Ala carboxypeptidase activity"/>
    <property type="evidence" value="ECO:0007669"/>
    <property type="project" value="InterPro"/>
</dbReference>
<feature type="active site" description="Acyl-ester intermediate" evidence="7">
    <location>
        <position position="91"/>
    </location>
</feature>
<proteinExistence type="inferred from homology"/>
<dbReference type="PRINTS" id="PR00725">
    <property type="entry name" value="DADACBPTASE1"/>
</dbReference>
<evidence type="ECO:0000256" key="8">
    <source>
        <dbReference type="PIRSR" id="PIRSR618044-2"/>
    </source>
</evidence>
<dbReference type="Pfam" id="PF00768">
    <property type="entry name" value="Peptidase_S11"/>
    <property type="match status" value="1"/>
</dbReference>
<dbReference type="GO" id="GO:0009252">
    <property type="term" value="P:peptidoglycan biosynthetic process"/>
    <property type="evidence" value="ECO:0007669"/>
    <property type="project" value="UniProtKB-KW"/>
</dbReference>
<reference evidence="13" key="1">
    <citation type="submission" date="2021-01" db="EMBL/GenBank/DDBJ databases">
        <title>Whole genome shotgun sequence of Planobispora takensis NBRC 109077.</title>
        <authorList>
            <person name="Komaki H."/>
            <person name="Tamura T."/>
        </authorList>
    </citation>
    <scope>NUCLEOTIDE SEQUENCE</scope>
    <source>
        <strain evidence="13">NBRC 109077</strain>
    </source>
</reference>
<protein>
    <recommendedName>
        <fullName evidence="12">Peptidase S11 D-alanyl-D-alanine carboxypeptidase A N-terminal domain-containing protein</fullName>
    </recommendedName>
</protein>
<keyword evidence="2 11" id="KW-0732">Signal</keyword>
<evidence type="ECO:0000313" key="14">
    <source>
        <dbReference type="Proteomes" id="UP000634476"/>
    </source>
</evidence>
<keyword evidence="3" id="KW-0378">Hydrolase</keyword>
<dbReference type="Proteomes" id="UP000634476">
    <property type="component" value="Unassembled WGS sequence"/>
</dbReference>
<dbReference type="Gene3D" id="3.40.710.10">
    <property type="entry name" value="DD-peptidase/beta-lactamase superfamily"/>
    <property type="match status" value="1"/>
</dbReference>
<dbReference type="SUPFAM" id="SSF56601">
    <property type="entry name" value="beta-lactamase/transpeptidase-like"/>
    <property type="match status" value="1"/>
</dbReference>
<dbReference type="PANTHER" id="PTHR21581">
    <property type="entry name" value="D-ALANYL-D-ALANINE CARBOXYPEPTIDASE"/>
    <property type="match status" value="1"/>
</dbReference>
<keyword evidence="14" id="KW-1185">Reference proteome</keyword>
<evidence type="ECO:0000256" key="7">
    <source>
        <dbReference type="PIRSR" id="PIRSR618044-1"/>
    </source>
</evidence>
<dbReference type="AlphaFoldDB" id="A0A8J3WVI4"/>
<comment type="caution">
    <text evidence="13">The sequence shown here is derived from an EMBL/GenBank/DDBJ whole genome shotgun (WGS) entry which is preliminary data.</text>
</comment>
<feature type="active site" evidence="7">
    <location>
        <position position="150"/>
    </location>
</feature>
<keyword evidence="5" id="KW-0573">Peptidoglycan synthesis</keyword>
<gene>
    <name evidence="13" type="ORF">Pta02_59920</name>
</gene>
<dbReference type="GO" id="GO:0071555">
    <property type="term" value="P:cell wall organization"/>
    <property type="evidence" value="ECO:0007669"/>
    <property type="project" value="UniProtKB-KW"/>
</dbReference>